<dbReference type="GO" id="GO:0004658">
    <property type="term" value="F:propionyl-CoA carboxylase activity"/>
    <property type="evidence" value="ECO:0007669"/>
    <property type="project" value="InterPro"/>
</dbReference>
<keyword evidence="3" id="KW-1185">Reference proteome</keyword>
<name>H0R6P7_9ACTN</name>
<organism evidence="2 3">
    <name type="scientific">Gordonia effusa NBRC 100432</name>
    <dbReference type="NCBI Taxonomy" id="1077974"/>
    <lineage>
        <taxon>Bacteria</taxon>
        <taxon>Bacillati</taxon>
        <taxon>Actinomycetota</taxon>
        <taxon>Actinomycetes</taxon>
        <taxon>Mycobacteriales</taxon>
        <taxon>Gordoniaceae</taxon>
        <taxon>Gordonia</taxon>
    </lineage>
</organism>
<protein>
    <recommendedName>
        <fullName evidence="4">Acyl-CoA carboxylase epsilon subunit</fullName>
    </recommendedName>
</protein>
<evidence type="ECO:0008006" key="4">
    <source>
        <dbReference type="Google" id="ProtNLM"/>
    </source>
</evidence>
<evidence type="ECO:0000313" key="2">
    <source>
        <dbReference type="EMBL" id="GAB20748.1"/>
    </source>
</evidence>
<comment type="caution">
    <text evidence="2">The sequence shown here is derived from an EMBL/GenBank/DDBJ whole genome shotgun (WGS) entry which is preliminary data.</text>
</comment>
<evidence type="ECO:0000256" key="1">
    <source>
        <dbReference type="SAM" id="MobiDB-lite"/>
    </source>
</evidence>
<dbReference type="GO" id="GO:0003989">
    <property type="term" value="F:acetyl-CoA carboxylase activity"/>
    <property type="evidence" value="ECO:0007669"/>
    <property type="project" value="InterPro"/>
</dbReference>
<dbReference type="eggNOG" id="ENOG5033HAR">
    <property type="taxonomic scope" value="Bacteria"/>
</dbReference>
<dbReference type="OrthoDB" id="4377572at2"/>
<dbReference type="InterPro" id="IPR032716">
    <property type="entry name" value="ACC_epsilon"/>
</dbReference>
<dbReference type="STRING" id="1077974.GOEFS_128_00160"/>
<dbReference type="AlphaFoldDB" id="H0R6P7"/>
<accession>H0R6P7</accession>
<gene>
    <name evidence="2" type="ORF">GOEFS_128_00160</name>
</gene>
<dbReference type="Pfam" id="PF13822">
    <property type="entry name" value="ACC_epsilon"/>
    <property type="match status" value="1"/>
</dbReference>
<feature type="region of interest" description="Disordered" evidence="1">
    <location>
        <begin position="45"/>
        <end position="74"/>
    </location>
</feature>
<feature type="compositionally biased region" description="Low complexity" evidence="1">
    <location>
        <begin position="1"/>
        <end position="13"/>
    </location>
</feature>
<feature type="compositionally biased region" description="Basic and acidic residues" evidence="1">
    <location>
        <begin position="53"/>
        <end position="67"/>
    </location>
</feature>
<evidence type="ECO:0000313" key="3">
    <source>
        <dbReference type="Proteomes" id="UP000035034"/>
    </source>
</evidence>
<reference evidence="2 3" key="1">
    <citation type="submission" date="2011-12" db="EMBL/GenBank/DDBJ databases">
        <title>Whole genome shotgun sequence of Gordonia effusa NBRC 100432.</title>
        <authorList>
            <person name="Yoshida I."/>
            <person name="Takarada H."/>
            <person name="Hosoyama A."/>
            <person name="Tsuchikane K."/>
            <person name="Katsumata H."/>
            <person name="Yamazaki S."/>
            <person name="Fujita N."/>
        </authorList>
    </citation>
    <scope>NUCLEOTIDE SEQUENCE [LARGE SCALE GENOMIC DNA]</scope>
    <source>
        <strain evidence="2 3">NBRC 100432</strain>
    </source>
</reference>
<feature type="region of interest" description="Disordered" evidence="1">
    <location>
        <begin position="1"/>
        <end position="23"/>
    </location>
</feature>
<sequence length="81" mass="8616">MSEDSTVSTDETSAPTPQKPLLHIVSGNPTDEDLAVLVTVFAGASGGSAPAEPRVRDDWGRPVDRLRPTWNSPGGFAALRW</sequence>
<dbReference type="EMBL" id="BAEH01000128">
    <property type="protein sequence ID" value="GAB20748.1"/>
    <property type="molecule type" value="Genomic_DNA"/>
</dbReference>
<proteinExistence type="predicted"/>
<dbReference type="RefSeq" id="WP_007320083.1">
    <property type="nucleotide sequence ID" value="NZ_BAEH01000128.1"/>
</dbReference>
<dbReference type="Proteomes" id="UP000035034">
    <property type="component" value="Unassembled WGS sequence"/>
</dbReference>